<dbReference type="Pfam" id="PF00078">
    <property type="entry name" value="RVT_1"/>
    <property type="match status" value="1"/>
</dbReference>
<reference evidence="3" key="2">
    <citation type="submission" date="2023-11" db="UniProtKB">
        <authorList>
            <consortium name="WormBaseParasite"/>
        </authorList>
    </citation>
    <scope>IDENTIFICATION</scope>
</reference>
<dbReference type="AlphaFoldDB" id="A0AA85JVT8"/>
<protein>
    <recommendedName>
        <fullName evidence="1">Reverse transcriptase domain-containing protein</fullName>
    </recommendedName>
</protein>
<organism evidence="2 3">
    <name type="scientific">Trichobilharzia regenti</name>
    <name type="common">Nasal bird schistosome</name>
    <dbReference type="NCBI Taxonomy" id="157069"/>
    <lineage>
        <taxon>Eukaryota</taxon>
        <taxon>Metazoa</taxon>
        <taxon>Spiralia</taxon>
        <taxon>Lophotrochozoa</taxon>
        <taxon>Platyhelminthes</taxon>
        <taxon>Trematoda</taxon>
        <taxon>Digenea</taxon>
        <taxon>Strigeidida</taxon>
        <taxon>Schistosomatoidea</taxon>
        <taxon>Schistosomatidae</taxon>
        <taxon>Trichobilharzia</taxon>
    </lineage>
</organism>
<proteinExistence type="predicted"/>
<dbReference type="WBParaSite" id="TREG1_44850.1">
    <property type="protein sequence ID" value="TREG1_44850.1"/>
    <property type="gene ID" value="TREG1_44850"/>
</dbReference>
<dbReference type="InterPro" id="IPR043502">
    <property type="entry name" value="DNA/RNA_pol_sf"/>
</dbReference>
<evidence type="ECO:0000313" key="3">
    <source>
        <dbReference type="WBParaSite" id="TREG1_44850.1"/>
    </source>
</evidence>
<dbReference type="PANTHER" id="PTHR33332">
    <property type="entry name" value="REVERSE TRANSCRIPTASE DOMAIN-CONTAINING PROTEIN"/>
    <property type="match status" value="1"/>
</dbReference>
<feature type="domain" description="Reverse transcriptase" evidence="1">
    <location>
        <begin position="1"/>
        <end position="210"/>
    </location>
</feature>
<sequence>MLLPFAWKNIKITPTPNHSLVLISNLGLLQLLLLFLKLMEKLLLIRLEHSLKPFNDPKQFSYKHGRCTSDDAVVLYHNVVPCLDKGAKYVRGAFLDYTSAFDSVPSGLLINKLSLTQTGSWAKSWLHSYFFERMQYSVYNPKSSSALLTKADVPQGAVLSPFIFSFFLHDLPHSNETNFVKYVDDLTVSLSITSESDCSKLNSFLLDISK</sequence>
<dbReference type="InterPro" id="IPR000477">
    <property type="entry name" value="RT_dom"/>
</dbReference>
<name>A0AA85JVT8_TRIRE</name>
<accession>A0AA85JVT8</accession>
<evidence type="ECO:0000259" key="1">
    <source>
        <dbReference type="PROSITE" id="PS50878"/>
    </source>
</evidence>
<evidence type="ECO:0000313" key="2">
    <source>
        <dbReference type="Proteomes" id="UP000050795"/>
    </source>
</evidence>
<dbReference type="SUPFAM" id="SSF56672">
    <property type="entry name" value="DNA/RNA polymerases"/>
    <property type="match status" value="1"/>
</dbReference>
<dbReference type="PROSITE" id="PS50878">
    <property type="entry name" value="RT_POL"/>
    <property type="match status" value="1"/>
</dbReference>
<dbReference type="Proteomes" id="UP000050795">
    <property type="component" value="Unassembled WGS sequence"/>
</dbReference>
<keyword evidence="2" id="KW-1185">Reference proteome</keyword>
<reference evidence="2" key="1">
    <citation type="submission" date="2022-06" db="EMBL/GenBank/DDBJ databases">
        <authorList>
            <person name="Berger JAMES D."/>
            <person name="Berger JAMES D."/>
        </authorList>
    </citation>
    <scope>NUCLEOTIDE SEQUENCE [LARGE SCALE GENOMIC DNA]</scope>
</reference>